<keyword evidence="3" id="KW-1185">Reference proteome</keyword>
<accession>A0A9W7GS94</accession>
<dbReference type="EMBL" id="BRYA01000477">
    <property type="protein sequence ID" value="GMI49203.1"/>
    <property type="molecule type" value="Genomic_DNA"/>
</dbReference>
<dbReference type="OrthoDB" id="10572941at2759"/>
<protein>
    <submittedName>
        <fullName evidence="2">Uncharacterized protein</fullName>
    </submittedName>
</protein>
<comment type="caution">
    <text evidence="2">The sequence shown here is derived from an EMBL/GenBank/DDBJ whole genome shotgun (WGS) entry which is preliminary data.</text>
</comment>
<reference evidence="3" key="1">
    <citation type="journal article" date="2023" name="Commun. Biol.">
        <title>Genome analysis of Parmales, the sister group of diatoms, reveals the evolutionary specialization of diatoms from phago-mixotrophs to photoautotrophs.</title>
        <authorList>
            <person name="Ban H."/>
            <person name="Sato S."/>
            <person name="Yoshikawa S."/>
            <person name="Yamada K."/>
            <person name="Nakamura Y."/>
            <person name="Ichinomiya M."/>
            <person name="Sato N."/>
            <person name="Blanc-Mathieu R."/>
            <person name="Endo H."/>
            <person name="Kuwata A."/>
            <person name="Ogata H."/>
        </authorList>
    </citation>
    <scope>NUCLEOTIDE SEQUENCE [LARGE SCALE GENOMIC DNA]</scope>
</reference>
<evidence type="ECO:0000313" key="3">
    <source>
        <dbReference type="Proteomes" id="UP001165065"/>
    </source>
</evidence>
<feature type="region of interest" description="Disordered" evidence="1">
    <location>
        <begin position="1"/>
        <end position="30"/>
    </location>
</feature>
<organism evidence="2 3">
    <name type="scientific">Triparma columacea</name>
    <dbReference type="NCBI Taxonomy" id="722753"/>
    <lineage>
        <taxon>Eukaryota</taxon>
        <taxon>Sar</taxon>
        <taxon>Stramenopiles</taxon>
        <taxon>Ochrophyta</taxon>
        <taxon>Bolidophyceae</taxon>
        <taxon>Parmales</taxon>
        <taxon>Triparmaceae</taxon>
        <taxon>Triparma</taxon>
    </lineage>
</organism>
<name>A0A9W7GS94_9STRA</name>
<dbReference type="AlphaFoldDB" id="A0A9W7GS94"/>
<evidence type="ECO:0000313" key="2">
    <source>
        <dbReference type="EMBL" id="GMI49203.1"/>
    </source>
</evidence>
<dbReference type="Proteomes" id="UP001165065">
    <property type="component" value="Unassembled WGS sequence"/>
</dbReference>
<proteinExistence type="predicted"/>
<sequence length="822" mass="90956">MDGSEAEGGGEDGGEGEGSSMEGEDSEVEEGPLDTLLEDLGEDFIRWSGDDYLEAANNETIQGFIGHKRIVLPGEFEVGFLHEEADIDGMLGVTKVKNICKSGLDKNYTGFLNTTFDGLWNPCYRRWGCSWVQVTGPPNSFYLRPSDADKVLGVLREERHLFVWSSETLQRCQAVLGEDLNGVEVANGWYAYGRAYEKKLGCLSLDDFLYALIKGIGYEGEVRVWSYGQKAKMGSGGLECMKLVEREGEGGGIPWRIDVGIGISAQRALIEDGKGGDITQDGSVIRPIAFMDRGKDGITKGIKRSSYSNGGVVKGGNLVVDFKKKPRSGRDFGKEKGDEIFDILGVKARPDLRMVKLKVYDFRFGHGQRTELGKARKIVTSNLLGKLGSVGAFRSAFNEVSDGFLHHLGYLAREPGLWRVEIVVEGDWKASDLRALTLEFARPGGNVLGRALRALRYELQALTMLESIDSLVLPAMRMENLYGLTGMGGWDGGGIPLEEAYLVSGCAAAIMGLCTKETADCVSRFSRLFLGESAHIPWIDIASVSPYSRAEFMVDVVGYHKGRDGGRLGKGYYVQDEAMNRDGMVWRRAMATVFNGFAGEEGVSMGGLNAYHRYVDLPLPLSYLPLLYASDFIRLAAVHTDEIKKREDDFQIAVRERVVRELNGDGGKVDKIMRIWGLTDTTYIKKEGEWTEFFAVKSNGKQSTDAMTGRAKGTTEVFKGLWGGEFTRVKGVQVGGERRVGKVGLLLKFVPWLLLKNGRWEAFMRWIDIEGHTVTNGLERGGAKGRNAIQGSDNYERMLLIQERSKELEVGDGWTRRTKFFC</sequence>
<evidence type="ECO:0000256" key="1">
    <source>
        <dbReference type="SAM" id="MobiDB-lite"/>
    </source>
</evidence>
<gene>
    <name evidence="2" type="ORF">TrCOL_g6982</name>
</gene>
<feature type="compositionally biased region" description="Acidic residues" evidence="1">
    <location>
        <begin position="1"/>
        <end position="15"/>
    </location>
</feature>